<dbReference type="InterPro" id="IPR001810">
    <property type="entry name" value="F-box_dom"/>
</dbReference>
<dbReference type="GO" id="GO:0005634">
    <property type="term" value="C:nucleus"/>
    <property type="evidence" value="ECO:0007669"/>
    <property type="project" value="EnsemblPlants"/>
</dbReference>
<reference evidence="3" key="2">
    <citation type="submission" date="2021-03" db="UniProtKB">
        <authorList>
            <consortium name="EnsemblPlants"/>
        </authorList>
    </citation>
    <scope>IDENTIFICATION</scope>
</reference>
<feature type="coiled-coil region" evidence="1">
    <location>
        <begin position="95"/>
        <end position="129"/>
    </location>
</feature>
<sequence>MSSAAALPDELWRRILELGITIKTQSLTFKDLCRLSITSTRFRRLSSDDDLWSHLLSSDFSLDRCRSPLLSSKSLYKFRFEREREKKKAAHRREMLRKESQIAEHLKRIKKLKNRLVEEQEKMRATIVELTSLSKIRQASVALNVWQPEVVRGRHKQIVEQNVVPVESRVHAMDMELKLCRQQIRGFEKAYNDEKKRFDTAKEELNSLKYHPLRINESTSGVKGESEANNVERKKRRRCNKDWTAVPNSCRSVGFVARVRQYPLVNSFRPYLVGRRESKMDGELAKDGEYKEERGK</sequence>
<feature type="domain" description="F-box" evidence="2">
    <location>
        <begin position="6"/>
        <end position="55"/>
    </location>
</feature>
<evidence type="ECO:0000313" key="4">
    <source>
        <dbReference type="Proteomes" id="UP000596661"/>
    </source>
</evidence>
<evidence type="ECO:0000259" key="2">
    <source>
        <dbReference type="Pfam" id="PF12937"/>
    </source>
</evidence>
<dbReference type="AlphaFoldDB" id="A0A803Q425"/>
<organism evidence="3 4">
    <name type="scientific">Cannabis sativa</name>
    <name type="common">Hemp</name>
    <name type="synonym">Marijuana</name>
    <dbReference type="NCBI Taxonomy" id="3483"/>
    <lineage>
        <taxon>Eukaryota</taxon>
        <taxon>Viridiplantae</taxon>
        <taxon>Streptophyta</taxon>
        <taxon>Embryophyta</taxon>
        <taxon>Tracheophyta</taxon>
        <taxon>Spermatophyta</taxon>
        <taxon>Magnoliopsida</taxon>
        <taxon>eudicotyledons</taxon>
        <taxon>Gunneridae</taxon>
        <taxon>Pentapetalae</taxon>
        <taxon>rosids</taxon>
        <taxon>fabids</taxon>
        <taxon>Rosales</taxon>
        <taxon>Cannabaceae</taxon>
        <taxon>Cannabis</taxon>
    </lineage>
</organism>
<dbReference type="EnsemblPlants" id="evm.model.07.1842">
    <property type="protein sequence ID" value="cds.evm.model.07.1842"/>
    <property type="gene ID" value="evm.TU.07.1842"/>
</dbReference>
<keyword evidence="4" id="KW-1185">Reference proteome</keyword>
<dbReference type="OMA" id="SNEDSLW"/>
<dbReference type="EMBL" id="UZAU01000675">
    <property type="status" value="NOT_ANNOTATED_CDS"/>
    <property type="molecule type" value="Genomic_DNA"/>
</dbReference>
<proteinExistence type="predicted"/>
<dbReference type="Gramene" id="evm.model.07.1842">
    <property type="protein sequence ID" value="cds.evm.model.07.1842"/>
    <property type="gene ID" value="evm.TU.07.1842"/>
</dbReference>
<dbReference type="SUPFAM" id="SSF81383">
    <property type="entry name" value="F-box domain"/>
    <property type="match status" value="1"/>
</dbReference>
<accession>A0A803Q425</accession>
<dbReference type="GO" id="GO:0005886">
    <property type="term" value="C:plasma membrane"/>
    <property type="evidence" value="ECO:0007669"/>
    <property type="project" value="EnsemblPlants"/>
</dbReference>
<evidence type="ECO:0000313" key="3">
    <source>
        <dbReference type="EnsemblPlants" id="cds.evm.model.07.1842"/>
    </source>
</evidence>
<protein>
    <recommendedName>
        <fullName evidence="2">F-box domain-containing protein</fullName>
    </recommendedName>
</protein>
<name>A0A803Q425_CANSA</name>
<dbReference type="InterPro" id="IPR036047">
    <property type="entry name" value="F-box-like_dom_sf"/>
</dbReference>
<dbReference type="Proteomes" id="UP000596661">
    <property type="component" value="Chromosome 7"/>
</dbReference>
<dbReference type="Pfam" id="PF12937">
    <property type="entry name" value="F-box-like"/>
    <property type="match status" value="1"/>
</dbReference>
<reference evidence="3" key="1">
    <citation type="submission" date="2018-11" db="EMBL/GenBank/DDBJ databases">
        <authorList>
            <person name="Grassa J C."/>
        </authorList>
    </citation>
    <scope>NUCLEOTIDE SEQUENCE [LARGE SCALE GENOMIC DNA]</scope>
</reference>
<dbReference type="Gene3D" id="1.20.1280.50">
    <property type="match status" value="1"/>
</dbReference>
<evidence type="ECO:0000256" key="1">
    <source>
        <dbReference type="SAM" id="Coils"/>
    </source>
</evidence>
<keyword evidence="1" id="KW-0175">Coiled coil</keyword>